<reference evidence="2" key="1">
    <citation type="submission" date="2022-11" db="UniProtKB">
        <authorList>
            <consortium name="WormBaseParasite"/>
        </authorList>
    </citation>
    <scope>IDENTIFICATION</scope>
</reference>
<organism evidence="1 2">
    <name type="scientific">Romanomermis culicivorax</name>
    <name type="common">Nematode worm</name>
    <dbReference type="NCBI Taxonomy" id="13658"/>
    <lineage>
        <taxon>Eukaryota</taxon>
        <taxon>Metazoa</taxon>
        <taxon>Ecdysozoa</taxon>
        <taxon>Nematoda</taxon>
        <taxon>Enoplea</taxon>
        <taxon>Dorylaimia</taxon>
        <taxon>Mermithida</taxon>
        <taxon>Mermithoidea</taxon>
        <taxon>Mermithidae</taxon>
        <taxon>Romanomermis</taxon>
    </lineage>
</organism>
<proteinExistence type="predicted"/>
<dbReference type="AlphaFoldDB" id="A0A915L6D9"/>
<accession>A0A915L6D9</accession>
<name>A0A915L6D9_ROMCU</name>
<protein>
    <submittedName>
        <fullName evidence="2">Uncharacterized protein</fullName>
    </submittedName>
</protein>
<keyword evidence="1" id="KW-1185">Reference proteome</keyword>
<dbReference type="WBParaSite" id="nRc.2.0.1.t46589-RA">
    <property type="protein sequence ID" value="nRc.2.0.1.t46589-RA"/>
    <property type="gene ID" value="nRc.2.0.1.g46589"/>
</dbReference>
<dbReference type="Proteomes" id="UP000887565">
    <property type="component" value="Unplaced"/>
</dbReference>
<sequence>MLNIVRGVIDPHTQKLIDFVLPCELNGWQDNVHDTLKYSGFLDRGMQINMNDGRFCSHASTIWERSKSFASQGPEFLQKRMHFDYKTVDWMKHQSNKRNNVLQHSVPLEQHESPWGGHQCCICDSN</sequence>
<evidence type="ECO:0000313" key="2">
    <source>
        <dbReference type="WBParaSite" id="nRc.2.0.1.t46589-RA"/>
    </source>
</evidence>
<evidence type="ECO:0000313" key="1">
    <source>
        <dbReference type="Proteomes" id="UP000887565"/>
    </source>
</evidence>